<reference evidence="9 10" key="1">
    <citation type="journal article" date="2021" name="Sci. Rep.">
        <title>Genome sequencing of the multicellular alga Astrephomene provides insights into convergent evolution of germ-soma differentiation.</title>
        <authorList>
            <person name="Yamashita S."/>
            <person name="Yamamoto K."/>
            <person name="Matsuzaki R."/>
            <person name="Suzuki S."/>
            <person name="Yamaguchi H."/>
            <person name="Hirooka S."/>
            <person name="Minakuchi Y."/>
            <person name="Miyagishima S."/>
            <person name="Kawachi M."/>
            <person name="Toyoda A."/>
            <person name="Nozaki H."/>
        </authorList>
    </citation>
    <scope>NUCLEOTIDE SEQUENCE [LARGE SCALE GENOMIC DNA]</scope>
    <source>
        <strain evidence="9 10">NIES-4017</strain>
    </source>
</reference>
<dbReference type="InterPro" id="IPR003388">
    <property type="entry name" value="Reticulon"/>
</dbReference>
<dbReference type="PROSITE" id="PS50845">
    <property type="entry name" value="RETICULON"/>
    <property type="match status" value="1"/>
</dbReference>
<evidence type="ECO:0000313" key="10">
    <source>
        <dbReference type="Proteomes" id="UP001054857"/>
    </source>
</evidence>
<protein>
    <recommendedName>
        <fullName evidence="6">Reticulon-like protein</fullName>
    </recommendedName>
</protein>
<keyword evidence="2 6" id="KW-0812">Transmembrane</keyword>
<feature type="region of interest" description="Disordered" evidence="7">
    <location>
        <begin position="1"/>
        <end position="53"/>
    </location>
</feature>
<dbReference type="PANTHER" id="PTHR10994:SF193">
    <property type="entry name" value="RETICULON-LIKE PROTEIN"/>
    <property type="match status" value="1"/>
</dbReference>
<feature type="transmembrane region" description="Helical" evidence="6">
    <location>
        <begin position="271"/>
        <end position="298"/>
    </location>
</feature>
<comment type="subcellular location">
    <subcellularLocation>
        <location evidence="1 6">Endoplasmic reticulum membrane</location>
        <topology evidence="1 6">Multi-pass membrane protein</topology>
    </subcellularLocation>
</comment>
<feature type="transmembrane region" description="Helical" evidence="6">
    <location>
        <begin position="111"/>
        <end position="128"/>
    </location>
</feature>
<evidence type="ECO:0000256" key="1">
    <source>
        <dbReference type="ARBA" id="ARBA00004477"/>
    </source>
</evidence>
<evidence type="ECO:0000256" key="3">
    <source>
        <dbReference type="ARBA" id="ARBA00022824"/>
    </source>
</evidence>
<feature type="compositionally biased region" description="Polar residues" evidence="7">
    <location>
        <begin position="21"/>
        <end position="32"/>
    </location>
</feature>
<keyword evidence="4 6" id="KW-1133">Transmembrane helix</keyword>
<feature type="transmembrane region" description="Helical" evidence="6">
    <location>
        <begin position="208"/>
        <end position="234"/>
    </location>
</feature>
<evidence type="ECO:0000256" key="7">
    <source>
        <dbReference type="SAM" id="MobiDB-lite"/>
    </source>
</evidence>
<evidence type="ECO:0000256" key="2">
    <source>
        <dbReference type="ARBA" id="ARBA00022692"/>
    </source>
</evidence>
<dbReference type="GO" id="GO:0005789">
    <property type="term" value="C:endoplasmic reticulum membrane"/>
    <property type="evidence" value="ECO:0007669"/>
    <property type="project" value="UniProtKB-SubCell"/>
</dbReference>
<evidence type="ECO:0000256" key="6">
    <source>
        <dbReference type="RuleBase" id="RU363132"/>
    </source>
</evidence>
<feature type="transmembrane region" description="Helical" evidence="6">
    <location>
        <begin position="163"/>
        <end position="188"/>
    </location>
</feature>
<feature type="domain" description="Reticulon" evidence="8">
    <location>
        <begin position="98"/>
        <end position="271"/>
    </location>
</feature>
<comment type="caution">
    <text evidence="6">Lacks conserved residue(s) required for the propagation of feature annotation.</text>
</comment>
<dbReference type="PANTHER" id="PTHR10994">
    <property type="entry name" value="RETICULON"/>
    <property type="match status" value="1"/>
</dbReference>
<accession>A0AAD3HT89</accession>
<name>A0AAD3HT89_9CHLO</name>
<evidence type="ECO:0000256" key="4">
    <source>
        <dbReference type="ARBA" id="ARBA00022989"/>
    </source>
</evidence>
<proteinExistence type="predicted"/>
<keyword evidence="3 6" id="KW-0256">Endoplasmic reticulum</keyword>
<keyword evidence="10" id="KW-1185">Reference proteome</keyword>
<gene>
    <name evidence="9" type="ORF">Agub_g14415</name>
</gene>
<dbReference type="AlphaFoldDB" id="A0AAD3HT89"/>
<dbReference type="InterPro" id="IPR045064">
    <property type="entry name" value="Reticulon-like"/>
</dbReference>
<feature type="transmembrane region" description="Helical" evidence="6">
    <location>
        <begin position="134"/>
        <end position="151"/>
    </location>
</feature>
<evidence type="ECO:0000313" key="9">
    <source>
        <dbReference type="EMBL" id="GFR52027.1"/>
    </source>
</evidence>
<comment type="caution">
    <text evidence="9">The sequence shown here is derived from an EMBL/GenBank/DDBJ whole genome shotgun (WGS) entry which is preliminary data.</text>
</comment>
<organism evidence="9 10">
    <name type="scientific">Astrephomene gubernaculifera</name>
    <dbReference type="NCBI Taxonomy" id="47775"/>
    <lineage>
        <taxon>Eukaryota</taxon>
        <taxon>Viridiplantae</taxon>
        <taxon>Chlorophyta</taxon>
        <taxon>core chlorophytes</taxon>
        <taxon>Chlorophyceae</taxon>
        <taxon>CS clade</taxon>
        <taxon>Chlamydomonadales</taxon>
        <taxon>Astrephomenaceae</taxon>
        <taxon>Astrephomene</taxon>
    </lineage>
</organism>
<feature type="compositionally biased region" description="Basic and acidic residues" evidence="7">
    <location>
        <begin position="1"/>
        <end position="16"/>
    </location>
</feature>
<dbReference type="GO" id="GO:0009617">
    <property type="term" value="P:response to bacterium"/>
    <property type="evidence" value="ECO:0007669"/>
    <property type="project" value="InterPro"/>
</dbReference>
<evidence type="ECO:0000256" key="5">
    <source>
        <dbReference type="ARBA" id="ARBA00023136"/>
    </source>
</evidence>
<evidence type="ECO:0000259" key="8">
    <source>
        <dbReference type="PROSITE" id="PS50845"/>
    </source>
</evidence>
<sequence length="353" mass="38678">MADYDLPGKDAQDKVFDNTPKVATSDSPSVKQPPTEMKTAFGSPNPDPAPEVPELPVASPPVNPAKQLDFNLNAPTPSTPTMVAHTGGDDELDYNAFIMETLLWENKVRSSFYFVAGFLAWLVMRAILASTMTLFTGTCYALLFSLGFNFLRGTVAPKYHERCNWSSSAITRVTSAAAATAVSAAAALHDRHLKGLDPLRTLEVGLGLWVLSLLGRTLDAVTLVLVLHLGSFSLPLAYKANKTRVDGVIADVYGKMKAQYEKLDRRVRATVVLVPIVVLFFVLPTIDRFVAFFIALAYARVWAKPDEYANIQRRLEPVSKTIRKAVVTPMASAAVNAMTKYDITPTPRKKKTN</sequence>
<dbReference type="EMBL" id="BMAR01000057">
    <property type="protein sequence ID" value="GFR52027.1"/>
    <property type="molecule type" value="Genomic_DNA"/>
</dbReference>
<dbReference type="Pfam" id="PF02453">
    <property type="entry name" value="Reticulon"/>
    <property type="match status" value="1"/>
</dbReference>
<keyword evidence="5 6" id="KW-0472">Membrane</keyword>
<dbReference type="Proteomes" id="UP001054857">
    <property type="component" value="Unassembled WGS sequence"/>
</dbReference>